<proteinExistence type="inferred from homology"/>
<evidence type="ECO:0000256" key="3">
    <source>
        <dbReference type="RuleBase" id="RU000363"/>
    </source>
</evidence>
<evidence type="ECO:0000313" key="4">
    <source>
        <dbReference type="EMBL" id="KAL0276743.1"/>
    </source>
</evidence>
<gene>
    <name evidence="4" type="ORF">PYX00_004250</name>
</gene>
<reference evidence="4" key="1">
    <citation type="journal article" date="2024" name="Gigascience">
        <title>Chromosome-level genome of the poultry shaft louse Menopon gallinae provides insight into the host-switching and adaptive evolution of parasitic lice.</title>
        <authorList>
            <person name="Xu Y."/>
            <person name="Ma L."/>
            <person name="Liu S."/>
            <person name="Liang Y."/>
            <person name="Liu Q."/>
            <person name="He Z."/>
            <person name="Tian L."/>
            <person name="Duan Y."/>
            <person name="Cai W."/>
            <person name="Li H."/>
            <person name="Song F."/>
        </authorList>
    </citation>
    <scope>NUCLEOTIDE SEQUENCE</scope>
    <source>
        <strain evidence="4">Cailab_2023a</strain>
    </source>
</reference>
<comment type="similarity">
    <text evidence="1 3">Belongs to the short-chain dehydrogenases/reductases (SDR) family.</text>
</comment>
<keyword evidence="2" id="KW-0560">Oxidoreductase</keyword>
<dbReference type="EMBL" id="JARGDH010000002">
    <property type="protein sequence ID" value="KAL0276743.1"/>
    <property type="molecule type" value="Genomic_DNA"/>
</dbReference>
<name>A0AAW2I4K7_9NEOP</name>
<dbReference type="InterPro" id="IPR002347">
    <property type="entry name" value="SDR_fam"/>
</dbReference>
<dbReference type="PRINTS" id="PR00080">
    <property type="entry name" value="SDRFAMILY"/>
</dbReference>
<dbReference type="PANTHER" id="PTHR43115">
    <property type="entry name" value="DEHYDROGENASE/REDUCTASE SDR FAMILY MEMBER 11"/>
    <property type="match status" value="1"/>
</dbReference>
<dbReference type="InterPro" id="IPR036291">
    <property type="entry name" value="NAD(P)-bd_dom_sf"/>
</dbReference>
<dbReference type="SUPFAM" id="SSF51735">
    <property type="entry name" value="NAD(P)-binding Rossmann-fold domains"/>
    <property type="match status" value="1"/>
</dbReference>
<dbReference type="AlphaFoldDB" id="A0AAW2I4K7"/>
<evidence type="ECO:0000256" key="2">
    <source>
        <dbReference type="ARBA" id="ARBA00023002"/>
    </source>
</evidence>
<accession>A0AAW2I4K7</accession>
<dbReference type="PANTHER" id="PTHR43115:SF4">
    <property type="entry name" value="DEHYDROGENASE_REDUCTASE SDR FAMILY MEMBER 11"/>
    <property type="match status" value="1"/>
</dbReference>
<protein>
    <submittedName>
        <fullName evidence="4">Uncharacterized protein</fullName>
    </submittedName>
</protein>
<dbReference type="PRINTS" id="PR00081">
    <property type="entry name" value="GDHRDH"/>
</dbReference>
<dbReference type="Pfam" id="PF00106">
    <property type="entry name" value="adh_short"/>
    <property type="match status" value="2"/>
</dbReference>
<dbReference type="Gene3D" id="3.40.50.720">
    <property type="entry name" value="NAD(P)-binding Rossmann-like Domain"/>
    <property type="match status" value="2"/>
</dbReference>
<dbReference type="GO" id="GO:0016491">
    <property type="term" value="F:oxidoreductase activity"/>
    <property type="evidence" value="ECO:0007669"/>
    <property type="project" value="UniProtKB-KW"/>
</dbReference>
<evidence type="ECO:0000256" key="1">
    <source>
        <dbReference type="ARBA" id="ARBA00006484"/>
    </source>
</evidence>
<organism evidence="4">
    <name type="scientific">Menopon gallinae</name>
    <name type="common">poultry shaft louse</name>
    <dbReference type="NCBI Taxonomy" id="328185"/>
    <lineage>
        <taxon>Eukaryota</taxon>
        <taxon>Metazoa</taxon>
        <taxon>Ecdysozoa</taxon>
        <taxon>Arthropoda</taxon>
        <taxon>Hexapoda</taxon>
        <taxon>Insecta</taxon>
        <taxon>Pterygota</taxon>
        <taxon>Neoptera</taxon>
        <taxon>Paraneoptera</taxon>
        <taxon>Psocodea</taxon>
        <taxon>Troctomorpha</taxon>
        <taxon>Phthiraptera</taxon>
        <taxon>Amblycera</taxon>
        <taxon>Menoponidae</taxon>
        <taxon>Menopon</taxon>
    </lineage>
</organism>
<sequence>MDATVMKNLRGKIAMVTGASAGIGAAIVTKLLENGAIVVGFARNLEKMEETKRNLPVGFHPIKVDVTKEDEIRRAFGWIKENLGTLHILVNNAGCMAIGKLMDGDPEVWRGDPADAGKTGVEDGLIINMNSTAGHHVPYYVNPRLNMYPASKFALTAVNETLRQELRYAGSTIRVTSISPGYVDTGFALRARDAEKVEDEIKVILGAQPSLTAEDVAESVMHVVSLPRHVQVDEIVLTAV</sequence>
<comment type="caution">
    <text evidence="4">The sequence shown here is derived from an EMBL/GenBank/DDBJ whole genome shotgun (WGS) entry which is preliminary data.</text>
</comment>